<dbReference type="PROSITE" id="PS52035">
    <property type="entry name" value="PEPTIDASE_M14"/>
    <property type="match status" value="1"/>
</dbReference>
<dbReference type="RefSeq" id="WP_092735817.1">
    <property type="nucleotide sequence ID" value="NZ_FNAS01000002.1"/>
</dbReference>
<evidence type="ECO:0000313" key="4">
    <source>
        <dbReference type="Proteomes" id="UP000198517"/>
    </source>
</evidence>
<keyword evidence="3" id="KW-0121">Carboxypeptidase</keyword>
<dbReference type="SUPFAM" id="SSF53187">
    <property type="entry name" value="Zn-dependent exopeptidases"/>
    <property type="match status" value="1"/>
</dbReference>
<evidence type="ECO:0000313" key="3">
    <source>
        <dbReference type="EMBL" id="SDE02362.1"/>
    </source>
</evidence>
<gene>
    <name evidence="3" type="ORF">SAMN05421544_10295</name>
</gene>
<evidence type="ECO:0000256" key="1">
    <source>
        <dbReference type="PROSITE-ProRule" id="PRU01379"/>
    </source>
</evidence>
<accession>A0A1G6ZIX3</accession>
<dbReference type="GO" id="GO:0008270">
    <property type="term" value="F:zinc ion binding"/>
    <property type="evidence" value="ECO:0007669"/>
    <property type="project" value="InterPro"/>
</dbReference>
<dbReference type="Proteomes" id="UP000198517">
    <property type="component" value="Unassembled WGS sequence"/>
</dbReference>
<reference evidence="3 4" key="1">
    <citation type="submission" date="2016-10" db="EMBL/GenBank/DDBJ databases">
        <authorList>
            <person name="de Groot N.N."/>
        </authorList>
    </citation>
    <scope>NUCLEOTIDE SEQUENCE [LARGE SCALE GENOMIC DNA]</scope>
    <source>
        <strain evidence="3 4">DSM 24015</strain>
    </source>
</reference>
<dbReference type="EMBL" id="FNAS01000002">
    <property type="protein sequence ID" value="SDE02362.1"/>
    <property type="molecule type" value="Genomic_DNA"/>
</dbReference>
<keyword evidence="3" id="KW-0378">Hydrolase</keyword>
<proteinExistence type="inferred from homology"/>
<feature type="active site" description="Proton donor/acceptor" evidence="1">
    <location>
        <position position="304"/>
    </location>
</feature>
<dbReference type="GO" id="GO:0004181">
    <property type="term" value="F:metallocarboxypeptidase activity"/>
    <property type="evidence" value="ECO:0007669"/>
    <property type="project" value="InterPro"/>
</dbReference>
<name>A0A1G6ZIX3_9FLAO</name>
<dbReference type="Pfam" id="PF00246">
    <property type="entry name" value="Peptidase_M14"/>
    <property type="match status" value="1"/>
</dbReference>
<comment type="similarity">
    <text evidence="1">Belongs to the peptidase M14 family.</text>
</comment>
<dbReference type="Gene3D" id="3.40.630.10">
    <property type="entry name" value="Zn peptidases"/>
    <property type="match status" value="1"/>
</dbReference>
<evidence type="ECO:0000259" key="2">
    <source>
        <dbReference type="PROSITE" id="PS52035"/>
    </source>
</evidence>
<keyword evidence="4" id="KW-1185">Reference proteome</keyword>
<organism evidence="3 4">
    <name type="scientific">Riemerella columbipharyngis</name>
    <dbReference type="NCBI Taxonomy" id="1071918"/>
    <lineage>
        <taxon>Bacteria</taxon>
        <taxon>Pseudomonadati</taxon>
        <taxon>Bacteroidota</taxon>
        <taxon>Flavobacteriia</taxon>
        <taxon>Flavobacteriales</taxon>
        <taxon>Weeksellaceae</taxon>
        <taxon>Riemerella</taxon>
    </lineage>
</organism>
<feature type="domain" description="Peptidase M14" evidence="2">
    <location>
        <begin position="13"/>
        <end position="331"/>
    </location>
</feature>
<dbReference type="AlphaFoldDB" id="A0A1G6ZIX3"/>
<dbReference type="GO" id="GO:0006508">
    <property type="term" value="P:proteolysis"/>
    <property type="evidence" value="ECO:0007669"/>
    <property type="project" value="InterPro"/>
</dbReference>
<sequence length="368" mass="42761">MIDKFPYVRNVNFPHRYISPEKLFIYLRENFSDGIQEIGRSVLGKPIYCFSIGKGNINVAAWSQMHGNESTATLAMLDFLSTILEAPYLSNELFEKIHLDFIFMLNPDGAEKWTRRNALEIDLNRDFLKSSSPEINVLKNFILKKKYDYALNLHDQRTIFTTDGSTPATLSFLSPSEDEERTLTENRKKSMAVIGKIYEYLEQEIPNQIGRYTDEFYPTSVGDNFMKAGIPTLLFEGGHFPDDYIRVGTRKYYTYAFYLALKAMTELKGKIDFYKTYNEIPENKATHCDLIYRNVQLPISFDCEVDIAVQYQECYEGDSEISFVPYIIEIGDCSKRKAWKEIDCKDKKIIFSDNCFPKINEKVNFEVK</sequence>
<dbReference type="InterPro" id="IPR000834">
    <property type="entry name" value="Peptidase_M14"/>
</dbReference>
<dbReference type="STRING" id="1071918.SAMN05421544_10295"/>
<protein>
    <submittedName>
        <fullName evidence="3">Zinc carboxypeptidase</fullName>
    </submittedName>
</protein>
<keyword evidence="3" id="KW-0645">Protease</keyword>
<dbReference type="OrthoDB" id="1119199at2"/>